<proteinExistence type="predicted"/>
<keyword evidence="2" id="KW-1185">Reference proteome</keyword>
<gene>
    <name evidence="1" type="ORF">CY34DRAFT_809849</name>
</gene>
<dbReference type="Proteomes" id="UP000054485">
    <property type="component" value="Unassembled WGS sequence"/>
</dbReference>
<sequence>MTFKLLFKTNLLHNTGNIRKSGKVLDQLLDALKSRQFGLLLETRRWLSTDLLLNSSLAQSLLFSGVTSVPGTVLVSSPKD</sequence>
<protein>
    <submittedName>
        <fullName evidence="1">Unplaced genomic scaffold CY34scaffold_289, whole genome shotgun sequence</fullName>
    </submittedName>
</protein>
<dbReference type="InParanoid" id="A0A0D0A8G5"/>
<reference evidence="1 2" key="1">
    <citation type="submission" date="2014-04" db="EMBL/GenBank/DDBJ databases">
        <authorList>
            <consortium name="DOE Joint Genome Institute"/>
            <person name="Kuo A."/>
            <person name="Ruytinx J."/>
            <person name="Rineau F."/>
            <person name="Colpaert J."/>
            <person name="Kohler A."/>
            <person name="Nagy L.G."/>
            <person name="Floudas D."/>
            <person name="Copeland A."/>
            <person name="Barry K.W."/>
            <person name="Cichocki N."/>
            <person name="Veneault-Fourrey C."/>
            <person name="LaButti K."/>
            <person name="Lindquist E.A."/>
            <person name="Lipzen A."/>
            <person name="Lundell T."/>
            <person name="Morin E."/>
            <person name="Murat C."/>
            <person name="Sun H."/>
            <person name="Tunlid A."/>
            <person name="Henrissat B."/>
            <person name="Grigoriev I.V."/>
            <person name="Hibbett D.S."/>
            <person name="Martin F."/>
            <person name="Nordberg H.P."/>
            <person name="Cantor M.N."/>
            <person name="Hua S.X."/>
        </authorList>
    </citation>
    <scope>NUCLEOTIDE SEQUENCE [LARGE SCALE GENOMIC DNA]</scope>
    <source>
        <strain evidence="1 2">UH-Slu-Lm8-n1</strain>
    </source>
</reference>
<reference evidence="2" key="2">
    <citation type="submission" date="2015-01" db="EMBL/GenBank/DDBJ databases">
        <title>Evolutionary Origins and Diversification of the Mycorrhizal Mutualists.</title>
        <authorList>
            <consortium name="DOE Joint Genome Institute"/>
            <consortium name="Mycorrhizal Genomics Consortium"/>
            <person name="Kohler A."/>
            <person name="Kuo A."/>
            <person name="Nagy L.G."/>
            <person name="Floudas D."/>
            <person name="Copeland A."/>
            <person name="Barry K.W."/>
            <person name="Cichocki N."/>
            <person name="Veneault-Fourrey C."/>
            <person name="LaButti K."/>
            <person name="Lindquist E.A."/>
            <person name="Lipzen A."/>
            <person name="Lundell T."/>
            <person name="Morin E."/>
            <person name="Murat C."/>
            <person name="Riley R."/>
            <person name="Ohm R."/>
            <person name="Sun H."/>
            <person name="Tunlid A."/>
            <person name="Henrissat B."/>
            <person name="Grigoriev I.V."/>
            <person name="Hibbett D.S."/>
            <person name="Martin F."/>
        </authorList>
    </citation>
    <scope>NUCLEOTIDE SEQUENCE [LARGE SCALE GENOMIC DNA]</scope>
    <source>
        <strain evidence="2">UH-Slu-Lm8-n1</strain>
    </source>
</reference>
<evidence type="ECO:0000313" key="2">
    <source>
        <dbReference type="Proteomes" id="UP000054485"/>
    </source>
</evidence>
<dbReference type="HOGENOM" id="CLU_2591374_0_0_1"/>
<evidence type="ECO:0000313" key="1">
    <source>
        <dbReference type="EMBL" id="KIK37946.1"/>
    </source>
</evidence>
<dbReference type="AlphaFoldDB" id="A0A0D0A8G5"/>
<accession>A0A0D0A8G5</accession>
<name>A0A0D0A8G5_9AGAM</name>
<dbReference type="EMBL" id="KN835420">
    <property type="protein sequence ID" value="KIK37946.1"/>
    <property type="molecule type" value="Genomic_DNA"/>
</dbReference>
<organism evidence="1 2">
    <name type="scientific">Suillus luteus UH-Slu-Lm8-n1</name>
    <dbReference type="NCBI Taxonomy" id="930992"/>
    <lineage>
        <taxon>Eukaryota</taxon>
        <taxon>Fungi</taxon>
        <taxon>Dikarya</taxon>
        <taxon>Basidiomycota</taxon>
        <taxon>Agaricomycotina</taxon>
        <taxon>Agaricomycetes</taxon>
        <taxon>Agaricomycetidae</taxon>
        <taxon>Boletales</taxon>
        <taxon>Suillineae</taxon>
        <taxon>Suillaceae</taxon>
        <taxon>Suillus</taxon>
    </lineage>
</organism>